<comment type="caution">
    <text evidence="5">The sequence shown here is derived from an EMBL/GenBank/DDBJ whole genome shotgun (WGS) entry which is preliminary data.</text>
</comment>
<evidence type="ECO:0000256" key="2">
    <source>
        <dbReference type="ARBA" id="ARBA00023125"/>
    </source>
</evidence>
<keyword evidence="3" id="KW-0804">Transcription</keyword>
<dbReference type="InterPro" id="IPR037923">
    <property type="entry name" value="HTH-like"/>
</dbReference>
<dbReference type="InterPro" id="IPR009057">
    <property type="entry name" value="Homeodomain-like_sf"/>
</dbReference>
<dbReference type="Proteomes" id="UP001141950">
    <property type="component" value="Unassembled WGS sequence"/>
</dbReference>
<accession>A0A9X2MRP9</accession>
<name>A0A9X2MRP9_9BACL</name>
<protein>
    <submittedName>
        <fullName evidence="5">Helix-turn-helix domain-containing protein</fullName>
    </submittedName>
</protein>
<reference evidence="5" key="1">
    <citation type="submission" date="2022-08" db="EMBL/GenBank/DDBJ databases">
        <title>The genomic sequence of strain Paenibacillus sp. SCIV0701.</title>
        <authorList>
            <person name="Zhao H."/>
        </authorList>
    </citation>
    <scope>NUCLEOTIDE SEQUENCE</scope>
    <source>
        <strain evidence="5">SCIV0701</strain>
    </source>
</reference>
<dbReference type="RefSeq" id="WP_257442446.1">
    <property type="nucleotide sequence ID" value="NZ_JANIPJ010000002.1"/>
</dbReference>
<evidence type="ECO:0000313" key="5">
    <source>
        <dbReference type="EMBL" id="MCR2802737.1"/>
    </source>
</evidence>
<dbReference type="SMART" id="SM00342">
    <property type="entry name" value="HTH_ARAC"/>
    <property type="match status" value="1"/>
</dbReference>
<dbReference type="Pfam" id="PF02311">
    <property type="entry name" value="AraC_binding"/>
    <property type="match status" value="1"/>
</dbReference>
<dbReference type="GO" id="GO:0003700">
    <property type="term" value="F:DNA-binding transcription factor activity"/>
    <property type="evidence" value="ECO:0007669"/>
    <property type="project" value="InterPro"/>
</dbReference>
<dbReference type="SUPFAM" id="SSF46689">
    <property type="entry name" value="Homeodomain-like"/>
    <property type="match status" value="2"/>
</dbReference>
<dbReference type="Gene3D" id="2.60.120.280">
    <property type="entry name" value="Regulatory protein AraC"/>
    <property type="match status" value="1"/>
</dbReference>
<dbReference type="Gene3D" id="1.10.10.60">
    <property type="entry name" value="Homeodomain-like"/>
    <property type="match status" value="2"/>
</dbReference>
<sequence length="269" mass="31385">MKENESPADSIQPDSGFVLAGHFRENDSYSTSRPAGMKDWLIAYTIDGEGYFEVPNERHACKSHDIVILRTGTPHRYGTAEGGHWHFFWAHFDDAMIPRQWLPDSPLFLLSIDNESVRKRIHRAFMKILSDSRERGDYWNELCVQSLTEMMILLTRRRQSRMDGRVEETLHLLSRQMREPVRIERIARAVGLSPSRLSHLFKENTGLSIVDTVNRMRIRQAALLLEHTERGSSEIAFDVGFHNYNHFINQFHKWQGMSPTSYRKSKRGR</sequence>
<evidence type="ECO:0000256" key="3">
    <source>
        <dbReference type="ARBA" id="ARBA00023163"/>
    </source>
</evidence>
<dbReference type="PANTHER" id="PTHR43280:SF2">
    <property type="entry name" value="HTH-TYPE TRANSCRIPTIONAL REGULATOR EXSA"/>
    <property type="match status" value="1"/>
</dbReference>
<dbReference type="EMBL" id="JANIPJ010000002">
    <property type="protein sequence ID" value="MCR2802737.1"/>
    <property type="molecule type" value="Genomic_DNA"/>
</dbReference>
<dbReference type="AlphaFoldDB" id="A0A9X2MRP9"/>
<dbReference type="SUPFAM" id="SSF51215">
    <property type="entry name" value="Regulatory protein AraC"/>
    <property type="match status" value="1"/>
</dbReference>
<keyword evidence="2" id="KW-0238">DNA-binding</keyword>
<feature type="domain" description="HTH araC/xylS-type" evidence="4">
    <location>
        <begin position="167"/>
        <end position="265"/>
    </location>
</feature>
<gene>
    <name evidence="5" type="ORF">NQZ67_02475</name>
</gene>
<dbReference type="InterPro" id="IPR018060">
    <property type="entry name" value="HTH_AraC"/>
</dbReference>
<proteinExistence type="predicted"/>
<evidence type="ECO:0000259" key="4">
    <source>
        <dbReference type="PROSITE" id="PS01124"/>
    </source>
</evidence>
<dbReference type="Pfam" id="PF12833">
    <property type="entry name" value="HTH_18"/>
    <property type="match status" value="1"/>
</dbReference>
<dbReference type="PROSITE" id="PS01124">
    <property type="entry name" value="HTH_ARAC_FAMILY_2"/>
    <property type="match status" value="1"/>
</dbReference>
<evidence type="ECO:0000313" key="6">
    <source>
        <dbReference type="Proteomes" id="UP001141950"/>
    </source>
</evidence>
<dbReference type="GO" id="GO:0043565">
    <property type="term" value="F:sequence-specific DNA binding"/>
    <property type="evidence" value="ECO:0007669"/>
    <property type="project" value="InterPro"/>
</dbReference>
<dbReference type="PANTHER" id="PTHR43280">
    <property type="entry name" value="ARAC-FAMILY TRANSCRIPTIONAL REGULATOR"/>
    <property type="match status" value="1"/>
</dbReference>
<evidence type="ECO:0000256" key="1">
    <source>
        <dbReference type="ARBA" id="ARBA00023015"/>
    </source>
</evidence>
<organism evidence="5 6">
    <name type="scientific">Paenibacillus soyae</name>
    <dbReference type="NCBI Taxonomy" id="2969249"/>
    <lineage>
        <taxon>Bacteria</taxon>
        <taxon>Bacillati</taxon>
        <taxon>Bacillota</taxon>
        <taxon>Bacilli</taxon>
        <taxon>Bacillales</taxon>
        <taxon>Paenibacillaceae</taxon>
        <taxon>Paenibacillus</taxon>
    </lineage>
</organism>
<dbReference type="InterPro" id="IPR003313">
    <property type="entry name" value="AraC-bd"/>
</dbReference>
<keyword evidence="1" id="KW-0805">Transcription regulation</keyword>
<keyword evidence="6" id="KW-1185">Reference proteome</keyword>